<keyword evidence="1" id="KW-1133">Transmembrane helix</keyword>
<organism evidence="2 3">
    <name type="scientific">Tagetes erecta</name>
    <name type="common">African marigold</name>
    <dbReference type="NCBI Taxonomy" id="13708"/>
    <lineage>
        <taxon>Eukaryota</taxon>
        <taxon>Viridiplantae</taxon>
        <taxon>Streptophyta</taxon>
        <taxon>Embryophyta</taxon>
        <taxon>Tracheophyta</taxon>
        <taxon>Spermatophyta</taxon>
        <taxon>Magnoliopsida</taxon>
        <taxon>eudicotyledons</taxon>
        <taxon>Gunneridae</taxon>
        <taxon>Pentapetalae</taxon>
        <taxon>asterids</taxon>
        <taxon>campanulids</taxon>
        <taxon>Asterales</taxon>
        <taxon>Asteraceae</taxon>
        <taxon>Asteroideae</taxon>
        <taxon>Heliantheae alliance</taxon>
        <taxon>Tageteae</taxon>
        <taxon>Tagetes</taxon>
    </lineage>
</organism>
<keyword evidence="3" id="KW-1185">Reference proteome</keyword>
<sequence>MVVTLKMSSITAWGVLQYCKNDDVCDRNQEDFVLSSIHPASSPSLILDAATNHQNNIYTYTSPIHILISLIQFQHFNPIPTFADRNKNIFLRFFPQKQPTLSILGPFLYLFHLIIIFIFYTKTSILSNTHLFQDLIIQSPPM</sequence>
<proteinExistence type="predicted"/>
<dbReference type="Proteomes" id="UP001229421">
    <property type="component" value="Unassembled WGS sequence"/>
</dbReference>
<protein>
    <submittedName>
        <fullName evidence="2">Uncharacterized protein</fullName>
    </submittedName>
</protein>
<evidence type="ECO:0000313" key="2">
    <source>
        <dbReference type="EMBL" id="KAK1433032.1"/>
    </source>
</evidence>
<reference evidence="2" key="1">
    <citation type="journal article" date="2023" name="bioRxiv">
        <title>Improved chromosome-level genome assembly for marigold (Tagetes erecta).</title>
        <authorList>
            <person name="Jiang F."/>
            <person name="Yuan L."/>
            <person name="Wang S."/>
            <person name="Wang H."/>
            <person name="Xu D."/>
            <person name="Wang A."/>
            <person name="Fan W."/>
        </authorList>
    </citation>
    <scope>NUCLEOTIDE SEQUENCE</scope>
    <source>
        <strain evidence="2">WSJ</strain>
        <tissue evidence="2">Leaf</tissue>
    </source>
</reference>
<gene>
    <name evidence="2" type="ORF">QVD17_09936</name>
</gene>
<name>A0AAD8L6X3_TARER</name>
<feature type="transmembrane region" description="Helical" evidence="1">
    <location>
        <begin position="101"/>
        <end position="120"/>
    </location>
</feature>
<comment type="caution">
    <text evidence="2">The sequence shown here is derived from an EMBL/GenBank/DDBJ whole genome shotgun (WGS) entry which is preliminary data.</text>
</comment>
<accession>A0AAD8L6X3</accession>
<evidence type="ECO:0000313" key="3">
    <source>
        <dbReference type="Proteomes" id="UP001229421"/>
    </source>
</evidence>
<keyword evidence="1" id="KW-0472">Membrane</keyword>
<evidence type="ECO:0000256" key="1">
    <source>
        <dbReference type="SAM" id="Phobius"/>
    </source>
</evidence>
<dbReference type="EMBL" id="JAUHHV010000002">
    <property type="protein sequence ID" value="KAK1433032.1"/>
    <property type="molecule type" value="Genomic_DNA"/>
</dbReference>
<keyword evidence="1" id="KW-0812">Transmembrane</keyword>
<dbReference type="AlphaFoldDB" id="A0AAD8L6X3"/>